<accession>A0A1V2TBB9</accession>
<protein>
    <submittedName>
        <fullName evidence="4">(R)-hydratase</fullName>
    </submittedName>
</protein>
<evidence type="ECO:0000313" key="4">
    <source>
        <dbReference type="EMBL" id="ONM46800.1"/>
    </source>
</evidence>
<dbReference type="STRING" id="1538463.B0T36_05770"/>
<evidence type="ECO:0000259" key="3">
    <source>
        <dbReference type="Pfam" id="PF13452"/>
    </source>
</evidence>
<reference evidence="4 5" key="1">
    <citation type="journal article" date="2016" name="Antonie Van Leeuwenhoek">
        <title>Nocardia donostiensis sp. nov., isolated from human respiratory specimens.</title>
        <authorList>
            <person name="Ercibengoa M."/>
            <person name="Bell M."/>
            <person name="Marimon J.M."/>
            <person name="Humrighouse B."/>
            <person name="Klenk H.P."/>
            <person name="Potter G."/>
            <person name="Perez-Trallero E."/>
        </authorList>
    </citation>
    <scope>NUCLEOTIDE SEQUENCE [LARGE SCALE GENOMIC DNA]</scope>
    <source>
        <strain evidence="4 5">X1655</strain>
    </source>
</reference>
<comment type="similarity">
    <text evidence="1">Belongs to the enoyl-CoA hydratase/isomerase family.</text>
</comment>
<dbReference type="InterPro" id="IPR002539">
    <property type="entry name" value="MaoC-like_dom"/>
</dbReference>
<dbReference type="AlphaFoldDB" id="A0A1V2TBB9"/>
<dbReference type="PANTHER" id="PTHR43437">
    <property type="entry name" value="HYDROXYACYL-THIOESTER DEHYDRATASE TYPE 2, MITOCHONDRIAL-RELATED"/>
    <property type="match status" value="1"/>
</dbReference>
<comment type="caution">
    <text evidence="4">The sequence shown here is derived from an EMBL/GenBank/DDBJ whole genome shotgun (WGS) entry which is preliminary data.</text>
</comment>
<name>A0A1V2TBB9_9NOCA</name>
<feature type="domain" description="FAS1-like dehydratase" evidence="3">
    <location>
        <begin position="15"/>
        <end position="142"/>
    </location>
</feature>
<dbReference type="EMBL" id="MUMY01000020">
    <property type="protein sequence ID" value="ONM46800.1"/>
    <property type="molecule type" value="Genomic_DNA"/>
</dbReference>
<proteinExistence type="inferred from homology"/>
<dbReference type="GO" id="GO:0006633">
    <property type="term" value="P:fatty acid biosynthetic process"/>
    <property type="evidence" value="ECO:0007669"/>
    <property type="project" value="TreeGrafter"/>
</dbReference>
<dbReference type="NCBIfam" id="NF040620">
    <property type="entry name" value="fused_HadA_HadB"/>
    <property type="match status" value="1"/>
</dbReference>
<sequence length="358" mass="38551">MNDNTSTIASAQARALVGRHFRMTDHYEVGREKIREFARAVQDGHRAHWSEDAAAELGYDGLIAPLTFPALIWVQMQQAMFASELTGYDIGQVLQTEQTLRMYRPLVAGDRLRCDTFVDSFRQFGDKDFMVVRNVLTNQHKELLQSAATTVVARTGVAETGQLAAAVDSVIMAGQSMSARNGAAETQDRLREDAGIAECFDDIAVAETVDPAETRVRHTIPCFEDLSVGAELPPRVLSLTRGDLVNYAGVSGDGNPIHFSDRVVAAAGLPEVVSHGLLTMGLGAGYLTSWLGDPTAVSSYGVRFAGFAPVAATEPSEIEFRATIKSLDASRRAATVAITGSCGGRKLFGRATAQVLLR</sequence>
<evidence type="ECO:0000259" key="2">
    <source>
        <dbReference type="Pfam" id="PF01575"/>
    </source>
</evidence>
<feature type="domain" description="MaoC-like" evidence="2">
    <location>
        <begin position="237"/>
        <end position="307"/>
    </location>
</feature>
<dbReference type="InterPro" id="IPR039569">
    <property type="entry name" value="FAS1-like_DH_region"/>
</dbReference>
<dbReference type="OrthoDB" id="5415111at2"/>
<gene>
    <name evidence="4" type="ORF">B0T46_21370</name>
</gene>
<dbReference type="InterPro" id="IPR029069">
    <property type="entry name" value="HotDog_dom_sf"/>
</dbReference>
<evidence type="ECO:0000256" key="1">
    <source>
        <dbReference type="ARBA" id="ARBA00005254"/>
    </source>
</evidence>
<dbReference type="Pfam" id="PF01575">
    <property type="entry name" value="MaoC_dehydratas"/>
    <property type="match status" value="1"/>
</dbReference>
<evidence type="ECO:0000313" key="5">
    <source>
        <dbReference type="Proteomes" id="UP000188836"/>
    </source>
</evidence>
<organism evidence="4 5">
    <name type="scientific">Nocardia donostiensis</name>
    <dbReference type="NCBI Taxonomy" id="1538463"/>
    <lineage>
        <taxon>Bacteria</taxon>
        <taxon>Bacillati</taxon>
        <taxon>Actinomycetota</taxon>
        <taxon>Actinomycetes</taxon>
        <taxon>Mycobacteriales</taxon>
        <taxon>Nocardiaceae</taxon>
        <taxon>Nocardia</taxon>
    </lineage>
</organism>
<dbReference type="GO" id="GO:0019171">
    <property type="term" value="F:(3R)-hydroxyacyl-[acyl-carrier-protein] dehydratase activity"/>
    <property type="evidence" value="ECO:0007669"/>
    <property type="project" value="TreeGrafter"/>
</dbReference>
<dbReference type="Pfam" id="PF13452">
    <property type="entry name" value="FAS1_DH_region"/>
    <property type="match status" value="1"/>
</dbReference>
<dbReference type="PANTHER" id="PTHR43437:SF3">
    <property type="entry name" value="HYDROXYACYL-THIOESTER DEHYDRATASE TYPE 2, MITOCHONDRIAL"/>
    <property type="match status" value="1"/>
</dbReference>
<dbReference type="CDD" id="cd03441">
    <property type="entry name" value="R_hydratase_like"/>
    <property type="match status" value="1"/>
</dbReference>
<dbReference type="RefSeq" id="WP_077120193.1">
    <property type="nucleotide sequence ID" value="NZ_LOKT01000003.1"/>
</dbReference>
<dbReference type="SUPFAM" id="SSF54637">
    <property type="entry name" value="Thioesterase/thiol ester dehydrase-isomerase"/>
    <property type="match status" value="2"/>
</dbReference>
<dbReference type="Gene3D" id="3.10.129.10">
    <property type="entry name" value="Hotdog Thioesterase"/>
    <property type="match status" value="2"/>
</dbReference>
<dbReference type="InterPro" id="IPR050965">
    <property type="entry name" value="UPF0336/Enoyl-CoA_hydratase"/>
</dbReference>
<dbReference type="Proteomes" id="UP000188836">
    <property type="component" value="Unassembled WGS sequence"/>
</dbReference>
<keyword evidence="5" id="KW-1185">Reference proteome</keyword>